<keyword evidence="2" id="KW-0962">Peroxisome biogenesis</keyword>
<evidence type="ECO:0000313" key="5">
    <source>
        <dbReference type="Proteomes" id="UP000326939"/>
    </source>
</evidence>
<dbReference type="GO" id="GO:0005778">
    <property type="term" value="C:peroxisomal membrane"/>
    <property type="evidence" value="ECO:0007669"/>
    <property type="project" value="UniProtKB-SubCell"/>
</dbReference>
<reference evidence="5" key="1">
    <citation type="journal article" date="2019" name="Gigascience">
        <title>De novo genome assembly of the endangered Acer yangbiense, a plant species with extremely small populations endemic to Yunnan Province, China.</title>
        <authorList>
            <person name="Yang J."/>
            <person name="Wariss H.M."/>
            <person name="Tao L."/>
            <person name="Zhang R."/>
            <person name="Yun Q."/>
            <person name="Hollingsworth P."/>
            <person name="Dao Z."/>
            <person name="Luo G."/>
            <person name="Guo H."/>
            <person name="Ma Y."/>
            <person name="Sun W."/>
        </authorList>
    </citation>
    <scope>NUCLEOTIDE SEQUENCE [LARGE SCALE GENOMIC DNA]</scope>
    <source>
        <strain evidence="5">cv. br00</strain>
    </source>
</reference>
<accession>A0A5N5NPC0</accession>
<dbReference type="Proteomes" id="UP000326939">
    <property type="component" value="Chromosome 2"/>
</dbReference>
<comment type="similarity">
    <text evidence="1 2">Belongs to the peroxin-16 family.</text>
</comment>
<comment type="subcellular location">
    <subcellularLocation>
        <location evidence="2">Peroxisome membrane</location>
    </subcellularLocation>
</comment>
<dbReference type="GO" id="GO:0007031">
    <property type="term" value="P:peroxisome organization"/>
    <property type="evidence" value="ECO:0007669"/>
    <property type="project" value="UniProtKB-KW"/>
</dbReference>
<dbReference type="Pfam" id="PF08610">
    <property type="entry name" value="Pex16"/>
    <property type="match status" value="1"/>
</dbReference>
<gene>
    <name evidence="4" type="ORF">DKX38_002925</name>
</gene>
<keyword evidence="2" id="KW-0812">Transmembrane</keyword>
<keyword evidence="2" id="KW-0472">Membrane</keyword>
<evidence type="ECO:0000256" key="3">
    <source>
        <dbReference type="SAM" id="MobiDB-lite"/>
    </source>
</evidence>
<evidence type="ECO:0000256" key="2">
    <source>
        <dbReference type="RuleBase" id="RU365003"/>
    </source>
</evidence>
<keyword evidence="2" id="KW-1133">Transmembrane helix</keyword>
<dbReference type="PANTHER" id="PTHR13299">
    <property type="entry name" value="PEROXISOMAL MEMBRANE PROTEIN PEX16"/>
    <property type="match status" value="1"/>
</dbReference>
<evidence type="ECO:0000313" key="4">
    <source>
        <dbReference type="EMBL" id="KAB5569132.1"/>
    </source>
</evidence>
<dbReference type="AlphaFoldDB" id="A0A5N5NPC0"/>
<dbReference type="InterPro" id="IPR013919">
    <property type="entry name" value="Pex16"/>
</dbReference>
<dbReference type="EMBL" id="VDCV01000002">
    <property type="protein sequence ID" value="KAB5569132.1"/>
    <property type="molecule type" value="Genomic_DNA"/>
</dbReference>
<evidence type="ECO:0000256" key="1">
    <source>
        <dbReference type="ARBA" id="ARBA00009505"/>
    </source>
</evidence>
<comment type="caution">
    <text evidence="4">The sequence shown here is derived from an EMBL/GenBank/DDBJ whole genome shotgun (WGS) entry which is preliminary data.</text>
</comment>
<sequence length="328" mass="36857">MEAYKKWVRRNKDYVHSLESLANGLTWLLPERFSASEIGPEAVTAILGIITAMNEHIIDTTPTQMHVGPVEPNSFPYSLCISAIKDLETVVEVAAQHYFGDDKKWNFIAVTEATKVLVRLISFRNSGYKMLLHGGDTPNIEKHSDFSSSQHSDGGFPRPGSGHGPNGLNPWNLEGRALSALSRFGENARMSSDTGALFLMGEVLFIIRPLMYVLFIRKYGIRSWIPWSLSLAVDAVGIGFLTQVAKSRDGGKEQHYHLTASEQDELKRRKLLWALYLMRDPFFTKYTRQRLESTEKQLEPVPVIGFLTAKIVELVVGAQTRYTYMSGS</sequence>
<dbReference type="PANTHER" id="PTHR13299:SF0">
    <property type="entry name" value="PEROXISOMAL MEMBRANE PROTEIN PEX16"/>
    <property type="match status" value="1"/>
</dbReference>
<feature type="transmembrane region" description="Helical" evidence="2">
    <location>
        <begin position="227"/>
        <end position="245"/>
    </location>
</feature>
<name>A0A5N5NPC0_9ROSI</name>
<keyword evidence="2" id="KW-0576">Peroxisome</keyword>
<feature type="transmembrane region" description="Helical" evidence="2">
    <location>
        <begin position="196"/>
        <end position="215"/>
    </location>
</feature>
<feature type="region of interest" description="Disordered" evidence="3">
    <location>
        <begin position="142"/>
        <end position="168"/>
    </location>
</feature>
<organism evidence="4 5">
    <name type="scientific">Salix brachista</name>
    <dbReference type="NCBI Taxonomy" id="2182728"/>
    <lineage>
        <taxon>Eukaryota</taxon>
        <taxon>Viridiplantae</taxon>
        <taxon>Streptophyta</taxon>
        <taxon>Embryophyta</taxon>
        <taxon>Tracheophyta</taxon>
        <taxon>Spermatophyta</taxon>
        <taxon>Magnoliopsida</taxon>
        <taxon>eudicotyledons</taxon>
        <taxon>Gunneridae</taxon>
        <taxon>Pentapetalae</taxon>
        <taxon>rosids</taxon>
        <taxon>fabids</taxon>
        <taxon>Malpighiales</taxon>
        <taxon>Salicaceae</taxon>
        <taxon>Saliceae</taxon>
        <taxon>Salix</taxon>
    </lineage>
</organism>
<proteinExistence type="inferred from homology"/>
<keyword evidence="5" id="KW-1185">Reference proteome</keyword>
<protein>
    <recommendedName>
        <fullName evidence="2">Peroxisomal membrane protein PEX16</fullName>
    </recommendedName>
</protein>